<dbReference type="InterPro" id="IPR046820">
    <property type="entry name" value="MmeI_TRD"/>
</dbReference>
<dbReference type="RefSeq" id="WP_341467764.1">
    <property type="nucleotide sequence ID" value="NZ_CP128399.1"/>
</dbReference>
<dbReference type="InterPro" id="IPR046816">
    <property type="entry name" value="MmeI_Mtase"/>
</dbReference>
<dbReference type="PANTHER" id="PTHR33841">
    <property type="entry name" value="DNA METHYLTRANSFERASE YEEA-RELATED"/>
    <property type="match status" value="1"/>
</dbReference>
<dbReference type="InterPro" id="IPR002052">
    <property type="entry name" value="DNA_methylase_N6_adenine_CS"/>
</dbReference>
<dbReference type="GO" id="GO:0009007">
    <property type="term" value="F:site-specific DNA-methyltransferase (adenine-specific) activity"/>
    <property type="evidence" value="ECO:0007669"/>
    <property type="project" value="UniProtKB-EC"/>
</dbReference>
<feature type="domain" description="MmeI-like target recognition" evidence="7">
    <location>
        <begin position="625"/>
        <end position="826"/>
    </location>
</feature>
<dbReference type="Pfam" id="PF20464">
    <property type="entry name" value="MmeI_N"/>
    <property type="match status" value="1"/>
</dbReference>
<evidence type="ECO:0000259" key="7">
    <source>
        <dbReference type="Pfam" id="PF20466"/>
    </source>
</evidence>
<dbReference type="Pfam" id="PF20465">
    <property type="entry name" value="MmeI_hel"/>
    <property type="match status" value="1"/>
</dbReference>
<dbReference type="PANTHER" id="PTHR33841:SF1">
    <property type="entry name" value="DNA METHYLTRANSFERASE A"/>
    <property type="match status" value="1"/>
</dbReference>
<dbReference type="Gene3D" id="3.40.50.150">
    <property type="entry name" value="Vaccinia Virus protein VP39"/>
    <property type="match status" value="1"/>
</dbReference>
<name>A0A8T7LWZ0_9CHLR</name>
<sequence>MPIISWNDIRSNAVEFSQEYKDATRENAETQSFYNDFFKVFGVTRRRVASYEAPVKKLGAKHGRIDLFWKRTLLVEQKSAGKDLEVAYTQALDYFPNLTEEELPRYILVCDFQNFELYDLDTDTVHKFKLEELHTKVELFGFIAGYQKREFKDQDPVNIKASELMGKLHDMLKATGYSGHDLEQYLVRLLFCLFADDTGIFDKDTLSFYIEEQTREDGSDLGMHLNSLFATLNKPYETRQTNLSEALKAFPYINGNLFAERLEPPAFDRAMRETLITACYFDWGSISPAIFGSLFQSVMDKDKRRGMGAHYTTEKNIMKILKPLFLDALYAEFESVRYESKKLQNFHKKLETLTFLDPACGCGNFLILAYRELRLLEIEVLKALNPDNDKALEKQLKLDVSQFSSRINVDAFYGIEIEEFPARIAEVAMWLIDHQMNLRLSEAFGQYYARIPLKKSAHIHNANALKLDWNTVISKEQLSYILGNPPFVGKHLMSLEQGKEIDILFHGVNGAGVLDYVTAWYLKAAQYIQDSRIVCGFVSTNSISQGEQTAILWQELFNRYHIKIHFAHRTFAWSSEAKGKAAVYCVIVGFAVYDIDTKLLYDYDTPKSEAHELKVKNINPYLIEGDDFVIDKRRSPICNIPSMLYGNKPVDGGNLILSDAEKEELLSKEPLALKWIRPFITAEEFINGKTRWCLWLVGIQPNELHQLPEVMKRVKLVKETRSNSVDEGARKLASRPAEFRDTKVFKKYMIFPLHSSEIRQYIPFGYIDFDCIVGNSCSFIPNPDLFQFGVLTSQMHMAWMRTVCGRIKSDYRYSNTIVYNNFPFPQNPTPEQVKDIEKKAQAVLDTRALFPTSTLADLYDPLTMPPALVKAHRVLDKAVDTAYRKPPFDTELQRVEYLFNMYKTITEPLLTAIAESNKKKRQPKN</sequence>
<feature type="domain" description="MmeI-like helicase spacer" evidence="6">
    <location>
        <begin position="180"/>
        <end position="258"/>
    </location>
</feature>
<evidence type="ECO:0000256" key="2">
    <source>
        <dbReference type="ARBA" id="ARBA00022603"/>
    </source>
</evidence>
<dbReference type="AlphaFoldDB" id="A0A8T7LWZ0"/>
<evidence type="ECO:0000256" key="4">
    <source>
        <dbReference type="ARBA" id="ARBA00047942"/>
    </source>
</evidence>
<dbReference type="InterPro" id="IPR029063">
    <property type="entry name" value="SAM-dependent_MTases_sf"/>
</dbReference>
<evidence type="ECO:0000256" key="1">
    <source>
        <dbReference type="ARBA" id="ARBA00011900"/>
    </source>
</evidence>
<evidence type="ECO:0000256" key="3">
    <source>
        <dbReference type="ARBA" id="ARBA00022679"/>
    </source>
</evidence>
<dbReference type="InterPro" id="IPR050953">
    <property type="entry name" value="N4_N6_ade-DNA_methylase"/>
</dbReference>
<reference evidence="11" key="2">
    <citation type="journal article" date="2024" name="Nature">
        <title>Anoxygenic phototroph of the Chloroflexota uses a type I reaction centre.</title>
        <authorList>
            <person name="Tsuji J.M."/>
            <person name="Shaw N.A."/>
            <person name="Nagashima S."/>
            <person name="Venkiteswaran J.J."/>
            <person name="Schiff S.L."/>
            <person name="Watanabe T."/>
            <person name="Fukui M."/>
            <person name="Hanada S."/>
            <person name="Tank M."/>
            <person name="Neufeld J.D."/>
        </authorList>
    </citation>
    <scope>NUCLEOTIDE SEQUENCE</scope>
    <source>
        <strain evidence="11">L227-S17</strain>
    </source>
</reference>
<dbReference type="EC" id="2.1.1.72" evidence="1"/>
<accession>A0A8T7LWZ0</accession>
<reference evidence="10 12" key="1">
    <citation type="submission" date="2020-06" db="EMBL/GenBank/DDBJ databases">
        <title>Anoxygenic phototrophic Chloroflexota member uses a Type I reaction center.</title>
        <authorList>
            <person name="Tsuji J.M."/>
            <person name="Shaw N.A."/>
            <person name="Nagashima S."/>
            <person name="Venkiteswaran J."/>
            <person name="Schiff S.L."/>
            <person name="Hanada S."/>
            <person name="Tank M."/>
            <person name="Neufeld J.D."/>
        </authorList>
    </citation>
    <scope>NUCLEOTIDE SEQUENCE [LARGE SCALE GENOMIC DNA]</scope>
    <source>
        <strain evidence="10">L227-S17</strain>
    </source>
</reference>
<dbReference type="InterPro" id="IPR046817">
    <property type="entry name" value="MmeI_N"/>
</dbReference>
<evidence type="ECO:0000259" key="6">
    <source>
        <dbReference type="Pfam" id="PF20465"/>
    </source>
</evidence>
<comment type="catalytic activity">
    <reaction evidence="4">
        <text>a 2'-deoxyadenosine in DNA + S-adenosyl-L-methionine = an N(6)-methyl-2'-deoxyadenosine in DNA + S-adenosyl-L-homocysteine + H(+)</text>
        <dbReference type="Rhea" id="RHEA:15197"/>
        <dbReference type="Rhea" id="RHEA-COMP:12418"/>
        <dbReference type="Rhea" id="RHEA-COMP:12419"/>
        <dbReference type="ChEBI" id="CHEBI:15378"/>
        <dbReference type="ChEBI" id="CHEBI:57856"/>
        <dbReference type="ChEBI" id="CHEBI:59789"/>
        <dbReference type="ChEBI" id="CHEBI:90615"/>
        <dbReference type="ChEBI" id="CHEBI:90616"/>
        <dbReference type="EC" id="2.1.1.72"/>
    </reaction>
</comment>
<keyword evidence="13" id="KW-1185">Reference proteome</keyword>
<evidence type="ECO:0000313" key="13">
    <source>
        <dbReference type="Proteomes" id="UP001431572"/>
    </source>
</evidence>
<feature type="domain" description="MmeI-like DNA-methyltransferase" evidence="9">
    <location>
        <begin position="335"/>
        <end position="601"/>
    </location>
</feature>
<gene>
    <name evidence="10" type="ORF">HXX08_11565</name>
    <name evidence="11" type="ORF">OZ401_001656</name>
</gene>
<protein>
    <recommendedName>
        <fullName evidence="1">site-specific DNA-methyltransferase (adenine-specific)</fullName>
        <ecNumber evidence="1">2.1.1.72</ecNumber>
    </recommendedName>
</protein>
<evidence type="ECO:0000259" key="9">
    <source>
        <dbReference type="Pfam" id="PF20473"/>
    </source>
</evidence>
<dbReference type="InterPro" id="IPR046819">
    <property type="entry name" value="MmeI_hel"/>
</dbReference>
<dbReference type="EMBL" id="CP128399">
    <property type="protein sequence ID" value="WJW65877.1"/>
    <property type="molecule type" value="Genomic_DNA"/>
</dbReference>
<dbReference type="Proteomes" id="UP000521676">
    <property type="component" value="Unassembled WGS sequence"/>
</dbReference>
<dbReference type="Pfam" id="PF20466">
    <property type="entry name" value="MmeI_TRD"/>
    <property type="match status" value="1"/>
</dbReference>
<dbReference type="Proteomes" id="UP001431572">
    <property type="component" value="Chromosome 1"/>
</dbReference>
<dbReference type="GO" id="GO:0032259">
    <property type="term" value="P:methylation"/>
    <property type="evidence" value="ECO:0007669"/>
    <property type="project" value="UniProtKB-KW"/>
</dbReference>
<keyword evidence="3" id="KW-0808">Transferase</keyword>
<keyword evidence="2 10" id="KW-0489">Methyltransferase</keyword>
<evidence type="ECO:0000259" key="5">
    <source>
        <dbReference type="Pfam" id="PF20464"/>
    </source>
</evidence>
<evidence type="ECO:0000313" key="11">
    <source>
        <dbReference type="EMBL" id="WJW65877.1"/>
    </source>
</evidence>
<evidence type="ECO:0000313" key="12">
    <source>
        <dbReference type="Proteomes" id="UP000521676"/>
    </source>
</evidence>
<dbReference type="Pfam" id="PF20473">
    <property type="entry name" value="MmeI_Mtase"/>
    <property type="match status" value="1"/>
</dbReference>
<dbReference type="GO" id="GO:0003676">
    <property type="term" value="F:nucleic acid binding"/>
    <property type="evidence" value="ECO:0007669"/>
    <property type="project" value="InterPro"/>
</dbReference>
<proteinExistence type="predicted"/>
<dbReference type="Pfam" id="PF20467">
    <property type="entry name" value="MmeI_C"/>
    <property type="match status" value="1"/>
</dbReference>
<feature type="domain" description="MmeI-like N-terminal" evidence="5">
    <location>
        <begin position="12"/>
        <end position="174"/>
    </location>
</feature>
<dbReference type="PROSITE" id="PS00092">
    <property type="entry name" value="N6_MTASE"/>
    <property type="match status" value="1"/>
</dbReference>
<dbReference type="EMBL" id="JACATZ010000001">
    <property type="protein sequence ID" value="NWJ46508.1"/>
    <property type="molecule type" value="Genomic_DNA"/>
</dbReference>
<evidence type="ECO:0000259" key="8">
    <source>
        <dbReference type="Pfam" id="PF20467"/>
    </source>
</evidence>
<feature type="domain" description="MmeI-like C-terminal" evidence="8">
    <location>
        <begin position="830"/>
        <end position="909"/>
    </location>
</feature>
<dbReference type="SUPFAM" id="SSF53335">
    <property type="entry name" value="S-adenosyl-L-methionine-dependent methyltransferases"/>
    <property type="match status" value="1"/>
</dbReference>
<organism evidence="10 12">
    <name type="scientific">Candidatus Chlorohelix allophototropha</name>
    <dbReference type="NCBI Taxonomy" id="3003348"/>
    <lineage>
        <taxon>Bacteria</taxon>
        <taxon>Bacillati</taxon>
        <taxon>Chloroflexota</taxon>
        <taxon>Chloroflexia</taxon>
        <taxon>Candidatus Chloroheliales</taxon>
        <taxon>Candidatus Chloroheliaceae</taxon>
        <taxon>Candidatus Chlorohelix</taxon>
    </lineage>
</organism>
<dbReference type="InterPro" id="IPR046818">
    <property type="entry name" value="MmeI_C"/>
</dbReference>
<evidence type="ECO:0000313" key="10">
    <source>
        <dbReference type="EMBL" id="NWJ46508.1"/>
    </source>
</evidence>